<evidence type="ECO:0000256" key="1">
    <source>
        <dbReference type="ARBA" id="ARBA00006817"/>
    </source>
</evidence>
<keyword evidence="4" id="KW-1185">Reference proteome</keyword>
<dbReference type="EMBL" id="VCKX01000037">
    <property type="protein sequence ID" value="TMR35093.1"/>
    <property type="molecule type" value="Genomic_DNA"/>
</dbReference>
<dbReference type="Gene3D" id="3.30.530.20">
    <property type="match status" value="1"/>
</dbReference>
<dbReference type="OrthoDB" id="8117292at2"/>
<dbReference type="AlphaFoldDB" id="A0A5S4GQB3"/>
<protein>
    <submittedName>
        <fullName evidence="3">SRPBCC family protein</fullName>
    </submittedName>
</protein>
<evidence type="ECO:0000313" key="3">
    <source>
        <dbReference type="EMBL" id="TMR35093.1"/>
    </source>
</evidence>
<dbReference type="InterPro" id="IPR023393">
    <property type="entry name" value="START-like_dom_sf"/>
</dbReference>
<organism evidence="3 4">
    <name type="scientific">Nonomuraea zeae</name>
    <dbReference type="NCBI Taxonomy" id="1642303"/>
    <lineage>
        <taxon>Bacteria</taxon>
        <taxon>Bacillati</taxon>
        <taxon>Actinomycetota</taxon>
        <taxon>Actinomycetes</taxon>
        <taxon>Streptosporangiales</taxon>
        <taxon>Streptosporangiaceae</taxon>
        <taxon>Nonomuraea</taxon>
    </lineage>
</organism>
<accession>A0A5S4GQB3</accession>
<comment type="caution">
    <text evidence="3">The sequence shown here is derived from an EMBL/GenBank/DDBJ whole genome shotgun (WGS) entry which is preliminary data.</text>
</comment>
<dbReference type="CDD" id="cd08899">
    <property type="entry name" value="SRPBCC_CalC_Aha1-like_6"/>
    <property type="match status" value="1"/>
</dbReference>
<evidence type="ECO:0000259" key="2">
    <source>
        <dbReference type="Pfam" id="PF08327"/>
    </source>
</evidence>
<dbReference type="Pfam" id="PF08327">
    <property type="entry name" value="AHSA1"/>
    <property type="match status" value="1"/>
</dbReference>
<comment type="similarity">
    <text evidence="1">Belongs to the AHA1 family.</text>
</comment>
<dbReference type="Proteomes" id="UP000306628">
    <property type="component" value="Unassembled WGS sequence"/>
</dbReference>
<name>A0A5S4GQB3_9ACTN</name>
<dbReference type="InterPro" id="IPR013538">
    <property type="entry name" value="ASHA1/2-like_C"/>
</dbReference>
<gene>
    <name evidence="3" type="ORF">ETD85_14770</name>
</gene>
<feature type="domain" description="Activator of Hsp90 ATPase homologue 1/2-like C-terminal" evidence="2">
    <location>
        <begin position="26"/>
        <end position="138"/>
    </location>
</feature>
<dbReference type="SUPFAM" id="SSF55961">
    <property type="entry name" value="Bet v1-like"/>
    <property type="match status" value="1"/>
</dbReference>
<proteinExistence type="inferred from homology"/>
<reference evidence="3 4" key="1">
    <citation type="submission" date="2019-05" db="EMBL/GenBank/DDBJ databases">
        <title>Draft genome sequence of Nonomuraea zeae DSM 100528.</title>
        <authorList>
            <person name="Saricaoglu S."/>
            <person name="Isik K."/>
        </authorList>
    </citation>
    <scope>NUCLEOTIDE SEQUENCE [LARGE SCALE GENOMIC DNA]</scope>
    <source>
        <strain evidence="3 4">DSM 100528</strain>
    </source>
</reference>
<dbReference type="RefSeq" id="WP_138690267.1">
    <property type="nucleotide sequence ID" value="NZ_JBHSAZ010000043.1"/>
</dbReference>
<sequence length="174" mass="19764">MSLIPTGRLFRTGAGSDLVLRRTFRASAEDVWASVSESERTARWFGPWEGVAAPGRTIKVQMAYEEGAPWCEMRVDACEPPHRLALSMADGHGNWRMELLLRETDGVTELEFVHHLDTEEGVGEVGAGWEYYLDMLVTAREGGARPDFGDYYPAMKPYFEKQRENDERRTPGEY</sequence>
<evidence type="ECO:0000313" key="4">
    <source>
        <dbReference type="Proteomes" id="UP000306628"/>
    </source>
</evidence>